<dbReference type="Proteomes" id="UP000058446">
    <property type="component" value="Chromosome"/>
</dbReference>
<dbReference type="Gene3D" id="3.40.50.720">
    <property type="entry name" value="NAD(P)-binding Rossmann-like Domain"/>
    <property type="match status" value="1"/>
</dbReference>
<dbReference type="KEGG" id="clw:CLAC_12140"/>
<dbReference type="PROSITE" id="PS00061">
    <property type="entry name" value="ADH_SHORT"/>
    <property type="match status" value="1"/>
</dbReference>
<keyword evidence="5" id="KW-1185">Reference proteome</keyword>
<proteinExistence type="inferred from homology"/>
<dbReference type="Pfam" id="PF00106">
    <property type="entry name" value="adh_short"/>
    <property type="match status" value="1"/>
</dbReference>
<dbReference type="PATRIC" id="fig|1408189.4.peg.2449"/>
<evidence type="ECO:0000313" key="5">
    <source>
        <dbReference type="Proteomes" id="UP000058446"/>
    </source>
</evidence>
<dbReference type="STRING" id="1408189.CLAC_12140"/>
<dbReference type="InterPro" id="IPR020904">
    <property type="entry name" value="Sc_DH/Rdtase_CS"/>
</dbReference>
<protein>
    <recommendedName>
        <fullName evidence="6">Short-chain dehydrogenase</fullName>
    </recommendedName>
</protein>
<dbReference type="InterPro" id="IPR036291">
    <property type="entry name" value="NAD(P)-bd_dom_sf"/>
</dbReference>
<dbReference type="PANTHER" id="PTHR43391:SF14">
    <property type="entry name" value="DEHYDROGENASE_REDUCTASE SDR FAMILY PROTEIN 7-LIKE"/>
    <property type="match status" value="1"/>
</dbReference>
<dbReference type="EMBL" id="CP006841">
    <property type="protein sequence ID" value="ALA68736.1"/>
    <property type="molecule type" value="Genomic_DNA"/>
</dbReference>
<reference evidence="4 5" key="1">
    <citation type="submission" date="2013-10" db="EMBL/GenBank/DDBJ databases">
        <title>Complete genome sequence of Corynebacterium lactis DSM 45799(T), isolated from raw cow milk.</title>
        <authorList>
            <person name="Ruckert C."/>
            <person name="Albersmeier A."/>
            <person name="Lipski A."/>
            <person name="Kalinowski J."/>
        </authorList>
    </citation>
    <scope>NUCLEOTIDE SEQUENCE [LARGE SCALE GENOMIC DNA]</scope>
    <source>
        <strain evidence="4 5">RW2-5</strain>
    </source>
</reference>
<comment type="similarity">
    <text evidence="1">Belongs to the short-chain dehydrogenases/reductases (SDR) family.</text>
</comment>
<evidence type="ECO:0000256" key="1">
    <source>
        <dbReference type="ARBA" id="ARBA00006484"/>
    </source>
</evidence>
<dbReference type="SUPFAM" id="SSF51735">
    <property type="entry name" value="NAD(P)-binding Rossmann-fold domains"/>
    <property type="match status" value="1"/>
</dbReference>
<organism evidence="4 5">
    <name type="scientific">Corynebacterium lactis RW2-5</name>
    <dbReference type="NCBI Taxonomy" id="1408189"/>
    <lineage>
        <taxon>Bacteria</taxon>
        <taxon>Bacillati</taxon>
        <taxon>Actinomycetota</taxon>
        <taxon>Actinomycetes</taxon>
        <taxon>Mycobacteriales</taxon>
        <taxon>Corynebacteriaceae</taxon>
        <taxon>Corynebacterium</taxon>
    </lineage>
</organism>
<dbReference type="AlphaFoldDB" id="A0A0K2H4V2"/>
<dbReference type="InterPro" id="IPR002347">
    <property type="entry name" value="SDR_fam"/>
</dbReference>
<dbReference type="GO" id="GO:0016491">
    <property type="term" value="F:oxidoreductase activity"/>
    <property type="evidence" value="ECO:0007669"/>
    <property type="project" value="UniProtKB-KW"/>
</dbReference>
<evidence type="ECO:0008006" key="6">
    <source>
        <dbReference type="Google" id="ProtNLM"/>
    </source>
</evidence>
<name>A0A0K2H4V2_9CORY</name>
<sequence length="214" mass="22936">MDLNICGGIPIRQIRLDISGPDSQTEFTALLHESGATVAFLIANAGVAEAFKVSDSVNDLRFFAATRSMVSTNIWGTVSIVYASLPFMGAQSKILIIGSISALVPTPGLSVYTSTKAFLRHWAFALREELRPRGISVTIAHPAKVRTEAVEGVVKQTGSIKLRLMPSQSSGYFARRGVRAAMNGKAEVTPGAYGLFAVLAKCLPAAWKARLVRL</sequence>
<evidence type="ECO:0000256" key="3">
    <source>
        <dbReference type="ARBA" id="ARBA00023002"/>
    </source>
</evidence>
<accession>A0A0K2H4V2</accession>
<evidence type="ECO:0000256" key="2">
    <source>
        <dbReference type="ARBA" id="ARBA00022857"/>
    </source>
</evidence>
<evidence type="ECO:0000313" key="4">
    <source>
        <dbReference type="EMBL" id="ALA68736.1"/>
    </source>
</evidence>
<keyword evidence="2" id="KW-0521">NADP</keyword>
<dbReference type="PANTHER" id="PTHR43391">
    <property type="entry name" value="RETINOL DEHYDROGENASE-RELATED"/>
    <property type="match status" value="1"/>
</dbReference>
<gene>
    <name evidence="4" type="ORF">CLAC_12140</name>
</gene>
<keyword evidence="3" id="KW-0560">Oxidoreductase</keyword>